<reference evidence="2 3" key="1">
    <citation type="submission" date="2015-09" db="EMBL/GenBank/DDBJ databases">
        <title>Draft genome of the parasitic nematode Teladorsagia circumcincta isolate WARC Sus (inbred).</title>
        <authorList>
            <person name="Mitreva M."/>
        </authorList>
    </citation>
    <scope>NUCLEOTIDE SEQUENCE [LARGE SCALE GENOMIC DNA]</scope>
    <source>
        <strain evidence="2 3">S</strain>
    </source>
</reference>
<gene>
    <name evidence="2" type="ORF">TELCIR_20940</name>
</gene>
<dbReference type="InterPro" id="IPR001304">
    <property type="entry name" value="C-type_lectin-like"/>
</dbReference>
<dbReference type="PANTHER" id="PTHR22803">
    <property type="entry name" value="MANNOSE, PHOSPHOLIPASE, LECTIN RECEPTOR RELATED"/>
    <property type="match status" value="1"/>
</dbReference>
<keyword evidence="3" id="KW-1185">Reference proteome</keyword>
<organism evidence="2 3">
    <name type="scientific">Teladorsagia circumcincta</name>
    <name type="common">Brown stomach worm</name>
    <name type="synonym">Ostertagia circumcincta</name>
    <dbReference type="NCBI Taxonomy" id="45464"/>
    <lineage>
        <taxon>Eukaryota</taxon>
        <taxon>Metazoa</taxon>
        <taxon>Ecdysozoa</taxon>
        <taxon>Nematoda</taxon>
        <taxon>Chromadorea</taxon>
        <taxon>Rhabditida</taxon>
        <taxon>Rhabditina</taxon>
        <taxon>Rhabditomorpha</taxon>
        <taxon>Strongyloidea</taxon>
        <taxon>Trichostrongylidae</taxon>
        <taxon>Teladorsagia</taxon>
    </lineage>
</organism>
<dbReference type="AlphaFoldDB" id="A0A2G9TJX7"/>
<dbReference type="InterPro" id="IPR050111">
    <property type="entry name" value="C-type_lectin/snaclec_domain"/>
</dbReference>
<dbReference type="SUPFAM" id="SSF56436">
    <property type="entry name" value="C-type lectin-like"/>
    <property type="match status" value="1"/>
</dbReference>
<evidence type="ECO:0000259" key="1">
    <source>
        <dbReference type="PROSITE" id="PS50041"/>
    </source>
</evidence>
<evidence type="ECO:0000313" key="3">
    <source>
        <dbReference type="Proteomes" id="UP000230423"/>
    </source>
</evidence>
<protein>
    <submittedName>
        <fullName evidence="2">Lectin C-type domain protein</fullName>
    </submittedName>
</protein>
<dbReference type="PROSITE" id="PS50041">
    <property type="entry name" value="C_TYPE_LECTIN_2"/>
    <property type="match status" value="1"/>
</dbReference>
<dbReference type="Gene3D" id="3.10.100.10">
    <property type="entry name" value="Mannose-Binding Protein A, subunit A"/>
    <property type="match status" value="1"/>
</dbReference>
<dbReference type="InterPro" id="IPR016186">
    <property type="entry name" value="C-type_lectin-like/link_sf"/>
</dbReference>
<evidence type="ECO:0000313" key="2">
    <source>
        <dbReference type="EMBL" id="PIO57640.1"/>
    </source>
</evidence>
<name>A0A2G9TJX7_TELCI</name>
<proteinExistence type="predicted"/>
<accession>A0A2G9TJX7</accession>
<dbReference type="OrthoDB" id="5841082at2759"/>
<dbReference type="InterPro" id="IPR016187">
    <property type="entry name" value="CTDL_fold"/>
</dbReference>
<dbReference type="EMBL" id="KZ364489">
    <property type="protein sequence ID" value="PIO57640.1"/>
    <property type="molecule type" value="Genomic_DNA"/>
</dbReference>
<sequence length="93" mass="10787">MVKGIQGDWYDDMTWLGGRQRDYPSSKAWSWVDGQPFKYTNWDPPGEPNNVGGNEQCIEMYTRLGARVGKYENPKKWNDVACSTKMKSFVCKR</sequence>
<dbReference type="Pfam" id="PF00059">
    <property type="entry name" value="Lectin_C"/>
    <property type="match status" value="1"/>
</dbReference>
<feature type="domain" description="C-type lectin" evidence="1">
    <location>
        <begin position="15"/>
        <end position="86"/>
    </location>
</feature>
<dbReference type="Proteomes" id="UP000230423">
    <property type="component" value="Unassembled WGS sequence"/>
</dbReference>